<evidence type="ECO:0000313" key="1">
    <source>
        <dbReference type="EMBL" id="WWD82134.1"/>
    </source>
</evidence>
<keyword evidence="2" id="KW-1185">Reference proteome</keyword>
<evidence type="ECO:0008006" key="3">
    <source>
        <dbReference type="Google" id="ProtNLM"/>
    </source>
</evidence>
<protein>
    <recommendedName>
        <fullName evidence="3">Ethanolamine utilization protein</fullName>
    </recommendedName>
</protein>
<organism evidence="1 2">
    <name type="scientific">Terrisporobacter glycolicus ATCC 14880 = DSM 1288</name>
    <dbReference type="NCBI Taxonomy" id="1121315"/>
    <lineage>
        <taxon>Bacteria</taxon>
        <taxon>Bacillati</taxon>
        <taxon>Bacillota</taxon>
        <taxon>Clostridia</taxon>
        <taxon>Peptostreptococcales</taxon>
        <taxon>Peptostreptococcaceae</taxon>
        <taxon>Terrisporobacter</taxon>
    </lineage>
</organism>
<name>A0ABZ2EQU1_9FIRM</name>
<accession>A0ABZ2EQU1</accession>
<proteinExistence type="predicted"/>
<dbReference type="RefSeq" id="WP_027626997.1">
    <property type="nucleotide sequence ID" value="NZ_CP117523.1"/>
</dbReference>
<reference evidence="1 2" key="1">
    <citation type="journal article" date="2023" name="PLoS ONE">
        <title>Genome-based metabolic and phylogenomic analysis of three Terrisporobacter species.</title>
        <authorList>
            <person name="Boer T."/>
            <person name="Bengelsdorf F.R."/>
            <person name="Bomeke M."/>
            <person name="Daniel R."/>
            <person name="Poehlein A."/>
        </authorList>
    </citation>
    <scope>NUCLEOTIDE SEQUENCE [LARGE SCALE GENOMIC DNA]</scope>
    <source>
        <strain evidence="1 2">DSM 1288</strain>
    </source>
</reference>
<dbReference type="Proteomes" id="UP001348492">
    <property type="component" value="Chromosome"/>
</dbReference>
<gene>
    <name evidence="1" type="ORF">TEGL_05090</name>
</gene>
<dbReference type="EMBL" id="CP117523">
    <property type="protein sequence ID" value="WWD82134.1"/>
    <property type="molecule type" value="Genomic_DNA"/>
</dbReference>
<evidence type="ECO:0000313" key="2">
    <source>
        <dbReference type="Proteomes" id="UP001348492"/>
    </source>
</evidence>
<sequence>MNISEEKLREIIKRVLLEITNQSNTLKQNIEKLKVYIFCSKKCDSEYLDFLEQIYKSDLFHIHLVADDILKNNLCKSHINKYVPDENIIYFSDGIAKDLSHAISIFPVVERDLVVKTALCISDTFYNKWISSAIEEGGKIVFLKSGLKKFTSKEPKAYINQIVSYYRKVLEYGIEIRSTSELIKLYKEKNSNEEMKVKLNIKENTSLQEDKVRKKVITLENVEQYGANGTIIVNSDDIITDLAREKARNLNIEIKQFYGGDR</sequence>